<sequence length="72" mass="8001">MIGRTRLSGWCGDVQLFTSSDNLESDSWLDVGVFGDLSDTVDRLIVHGQDEVTSFKIGTAFSRNRTWNSTDS</sequence>
<dbReference type="AlphaFoldDB" id="A0A9P8Q8H7"/>
<keyword evidence="2" id="KW-1185">Reference proteome</keyword>
<reference evidence="1" key="1">
    <citation type="journal article" date="2021" name="Open Biol.">
        <title>Shared evolutionary footprints suggest mitochondrial oxidative damage underlies multiple complex I losses in fungi.</title>
        <authorList>
            <person name="Schikora-Tamarit M.A."/>
            <person name="Marcet-Houben M."/>
            <person name="Nosek J."/>
            <person name="Gabaldon T."/>
        </authorList>
    </citation>
    <scope>NUCLEOTIDE SEQUENCE</scope>
    <source>
        <strain evidence="1">CBS2887</strain>
    </source>
</reference>
<reference evidence="1" key="2">
    <citation type="submission" date="2021-01" db="EMBL/GenBank/DDBJ databases">
        <authorList>
            <person name="Schikora-Tamarit M.A."/>
        </authorList>
    </citation>
    <scope>NUCLEOTIDE SEQUENCE</scope>
    <source>
        <strain evidence="1">CBS2887</strain>
    </source>
</reference>
<comment type="caution">
    <text evidence="1">The sequence shown here is derived from an EMBL/GenBank/DDBJ whole genome shotgun (WGS) entry which is preliminary data.</text>
</comment>
<dbReference type="EMBL" id="JAEUBG010001462">
    <property type="protein sequence ID" value="KAH3686327.1"/>
    <property type="molecule type" value="Genomic_DNA"/>
</dbReference>
<organism evidence="1 2">
    <name type="scientific">Wickerhamomyces pijperi</name>
    <name type="common">Yeast</name>
    <name type="synonym">Pichia pijperi</name>
    <dbReference type="NCBI Taxonomy" id="599730"/>
    <lineage>
        <taxon>Eukaryota</taxon>
        <taxon>Fungi</taxon>
        <taxon>Dikarya</taxon>
        <taxon>Ascomycota</taxon>
        <taxon>Saccharomycotina</taxon>
        <taxon>Saccharomycetes</taxon>
        <taxon>Phaffomycetales</taxon>
        <taxon>Wickerhamomycetaceae</taxon>
        <taxon>Wickerhamomyces</taxon>
    </lineage>
</organism>
<protein>
    <submittedName>
        <fullName evidence="1">Uncharacterized protein</fullName>
    </submittedName>
</protein>
<evidence type="ECO:0000313" key="2">
    <source>
        <dbReference type="Proteomes" id="UP000774326"/>
    </source>
</evidence>
<evidence type="ECO:0000313" key="1">
    <source>
        <dbReference type="EMBL" id="KAH3686327.1"/>
    </source>
</evidence>
<dbReference type="Proteomes" id="UP000774326">
    <property type="component" value="Unassembled WGS sequence"/>
</dbReference>
<name>A0A9P8Q8H7_WICPI</name>
<proteinExistence type="predicted"/>
<accession>A0A9P8Q8H7</accession>
<gene>
    <name evidence="1" type="ORF">WICPIJ_002689</name>
</gene>